<gene>
    <name evidence="6" type="ORF">AVDCRST_MAG69-1457</name>
</gene>
<keyword evidence="3" id="KW-0238">DNA-binding</keyword>
<dbReference type="Pfam" id="PF10069">
    <property type="entry name" value="DICT"/>
    <property type="match status" value="1"/>
</dbReference>
<evidence type="ECO:0000259" key="5">
    <source>
        <dbReference type="PROSITE" id="PS50937"/>
    </source>
</evidence>
<protein>
    <recommendedName>
        <fullName evidence="5">HTH merR-type domain-containing protein</fullName>
    </recommendedName>
</protein>
<evidence type="ECO:0000256" key="3">
    <source>
        <dbReference type="ARBA" id="ARBA00023125"/>
    </source>
</evidence>
<dbReference type="PANTHER" id="PTHR30204">
    <property type="entry name" value="REDOX-CYCLING DRUG-SENSING TRANSCRIPTIONAL ACTIVATOR SOXR"/>
    <property type="match status" value="1"/>
</dbReference>
<keyword evidence="4" id="KW-0804">Transcription</keyword>
<evidence type="ECO:0000313" key="6">
    <source>
        <dbReference type="EMBL" id="CAA9493032.1"/>
    </source>
</evidence>
<dbReference type="InterPro" id="IPR000551">
    <property type="entry name" value="MerR-type_HTH_dom"/>
</dbReference>
<dbReference type="SMART" id="SM00422">
    <property type="entry name" value="HTH_MERR"/>
    <property type="match status" value="1"/>
</dbReference>
<dbReference type="InterPro" id="IPR009061">
    <property type="entry name" value="DNA-bd_dom_put_sf"/>
</dbReference>
<dbReference type="InterPro" id="IPR033415">
    <property type="entry name" value="CHASE6_C"/>
</dbReference>
<dbReference type="PANTHER" id="PTHR30204:SF69">
    <property type="entry name" value="MERR-FAMILY TRANSCRIPTIONAL REGULATOR"/>
    <property type="match status" value="1"/>
</dbReference>
<dbReference type="Pfam" id="PF17150">
    <property type="entry name" value="CHASE6_C"/>
    <property type="match status" value="1"/>
</dbReference>
<proteinExistence type="predicted"/>
<name>A0A6J4S9I4_9ACTN</name>
<dbReference type="GO" id="GO:0003677">
    <property type="term" value="F:DNA binding"/>
    <property type="evidence" value="ECO:0007669"/>
    <property type="project" value="UniProtKB-KW"/>
</dbReference>
<dbReference type="GO" id="GO:0003700">
    <property type="term" value="F:DNA-binding transcription factor activity"/>
    <property type="evidence" value="ECO:0007669"/>
    <property type="project" value="InterPro"/>
</dbReference>
<dbReference type="AlphaFoldDB" id="A0A6J4S9I4"/>
<dbReference type="Gene3D" id="1.10.1660.10">
    <property type="match status" value="1"/>
</dbReference>
<dbReference type="PROSITE" id="PS50937">
    <property type="entry name" value="HTH_MERR_2"/>
    <property type="match status" value="1"/>
</dbReference>
<dbReference type="SUPFAM" id="SSF46955">
    <property type="entry name" value="Putative DNA-binding domain"/>
    <property type="match status" value="1"/>
</dbReference>
<keyword evidence="2" id="KW-0805">Transcription regulation</keyword>
<feature type="domain" description="HTH merR-type" evidence="5">
    <location>
        <begin position="1"/>
        <end position="60"/>
    </location>
</feature>
<dbReference type="EMBL" id="CADCVP010000156">
    <property type="protein sequence ID" value="CAA9493032.1"/>
    <property type="molecule type" value="Genomic_DNA"/>
</dbReference>
<dbReference type="InterPro" id="IPR019278">
    <property type="entry name" value="DICT_dom"/>
</dbReference>
<dbReference type="InterPro" id="IPR047057">
    <property type="entry name" value="MerR_fam"/>
</dbReference>
<reference evidence="6" key="1">
    <citation type="submission" date="2020-02" db="EMBL/GenBank/DDBJ databases">
        <authorList>
            <person name="Meier V. D."/>
        </authorList>
    </citation>
    <scope>NUCLEOTIDE SEQUENCE</scope>
    <source>
        <strain evidence="6">AVDCRST_MAG69</strain>
    </source>
</reference>
<evidence type="ECO:0000256" key="1">
    <source>
        <dbReference type="ARBA" id="ARBA00022491"/>
    </source>
</evidence>
<evidence type="ECO:0000256" key="2">
    <source>
        <dbReference type="ARBA" id="ARBA00023015"/>
    </source>
</evidence>
<keyword evidence="1" id="KW-0678">Repressor</keyword>
<organism evidence="6">
    <name type="scientific">uncultured Solirubrobacteraceae bacterium</name>
    <dbReference type="NCBI Taxonomy" id="1162706"/>
    <lineage>
        <taxon>Bacteria</taxon>
        <taxon>Bacillati</taxon>
        <taxon>Actinomycetota</taxon>
        <taxon>Thermoleophilia</taxon>
        <taxon>Solirubrobacterales</taxon>
        <taxon>Solirubrobacteraceae</taxon>
        <taxon>environmental samples</taxon>
    </lineage>
</organism>
<dbReference type="Pfam" id="PF13411">
    <property type="entry name" value="MerR_1"/>
    <property type="match status" value="1"/>
</dbReference>
<sequence>MAIKEVAERTGVAAGTIRMWEQRYGFPEPRRTPAGYRVYSEDDVDLLRRVVAFRERGLSVPASLERARSGHAGSDRPSIFGAMLSQGVALTPHRLRKKTLLAISRAIEDETMARAADPFVAAAFQYERNYRAVEHRYRRLAANGTAVVFADFDQINRGSGAPTEIPIAADDAIGNEWAVVVDAPGYAACLLGWEQPRPEDGHLPDSERRFEAAWTMDPEVVRRAAQVCCTLVRRADPELASDYEEVLAERPLALESPAPGLTALTNRMLAYLDG</sequence>
<accession>A0A6J4S9I4</accession>
<evidence type="ECO:0000256" key="4">
    <source>
        <dbReference type="ARBA" id="ARBA00023163"/>
    </source>
</evidence>